<sequence length="360" mass="41760">MAQSLYSTVLKNYTYDDLKELCFAPGSTFTNVFECDWRIWRDKAAADFGISPQFFDLVRSLSGPQRYLQIASYVKLTPLSLAGWYDDETCPCFIEGVYEAYAGYREAKERRDGDMMLWFAQRVTPEEDFALGGKSTFARAKEERQSWSGGLLKDLHHPRRYDVHYLSLVVRHGRVDILDDIIHRYFTLPKEFSIVDLDKGGLEGPFPLYDLPLQTTSDEDVIELLESALSSGDVRIVDFFRSIFRDRDLVRMASQIRFLSDSLLIHGKPEEAYKIALRFMDADISIYRLSYMVELVLHQMEKKGSFWRLLPDNLGNITFIQALLTYVDKEQVRFLLEEDFTGVEHTLYPLSVSLLQDYVE</sequence>
<keyword evidence="2" id="KW-1185">Reference proteome</keyword>
<accession>A0A285PYL6</accession>
<name>A0A285PYL6_9VIRU</name>
<evidence type="ECO:0000313" key="1">
    <source>
        <dbReference type="EMBL" id="SOB74327.1"/>
    </source>
</evidence>
<evidence type="ECO:0000313" key="2">
    <source>
        <dbReference type="Proteomes" id="UP000274850"/>
    </source>
</evidence>
<dbReference type="EMBL" id="LT907979">
    <property type="protein sequence ID" value="SOB74327.1"/>
    <property type="molecule type" value="Genomic_DNA"/>
</dbReference>
<organism evidence="1">
    <name type="scientific">Cedratvirus lausannensis</name>
    <dbReference type="NCBI Taxonomy" id="2023205"/>
    <lineage>
        <taxon>Viruses</taxon>
        <taxon>Pithoviruses</taxon>
        <taxon>Orthocedratvirinae</taxon>
        <taxon>Alphacedratvirus</taxon>
        <taxon>Alphacedratvirus francolausannense</taxon>
    </lineage>
</organism>
<dbReference type="Proteomes" id="UP000274850">
    <property type="component" value="Segment"/>
</dbReference>
<gene>
    <name evidence="1" type="ORF">BQ9231_00444</name>
</gene>
<reference evidence="1" key="1">
    <citation type="submission" date="2017-08" db="EMBL/GenBank/DDBJ databases">
        <authorList>
            <person name="de Groot N.N."/>
        </authorList>
    </citation>
    <scope>NUCLEOTIDE SEQUENCE</scope>
</reference>
<protein>
    <submittedName>
        <fullName evidence="1">Uncharacterized protein</fullName>
    </submittedName>
</protein>
<proteinExistence type="predicted"/>